<dbReference type="InterPro" id="IPR051009">
    <property type="entry name" value="PRM"/>
</dbReference>
<feature type="compositionally biased region" description="Low complexity" evidence="1">
    <location>
        <begin position="12"/>
        <end position="33"/>
    </location>
</feature>
<keyword evidence="2" id="KW-0812">Transmembrane</keyword>
<sequence>MIHVPVVERDLPTLTTSSSGSSSNTSYPTPSITPPSIKGNPFIWSSDKPSGTIFIAVGSIVGFILIAIILAYFISAYISQRQTEKQRYDAVDHEFNSHVNGDGGFYETEKSQFIAKNPPQNSKNSVIRLLDAQEPGRASPILTNQASNSSLAQEFYSSIQDQNAAQNRKSLFISPTVEVINQQRKSMLMQNMNTSSSSLLSESSPELNKPERAASPDRKKGHQSRSKSNLSFNVTSANSKSTSPDSAALRETPVQRPKAPSMYLEKMLEDN</sequence>
<keyword evidence="4" id="KW-1185">Reference proteome</keyword>
<evidence type="ECO:0000313" key="3">
    <source>
        <dbReference type="EMBL" id="SCV05435.1"/>
    </source>
</evidence>
<dbReference type="OrthoDB" id="4065319at2759"/>
<dbReference type="AlphaFoldDB" id="A0A1G4KLJ2"/>
<feature type="compositionally biased region" description="Polar residues" evidence="1">
    <location>
        <begin position="226"/>
        <end position="245"/>
    </location>
</feature>
<reference evidence="4" key="1">
    <citation type="submission" date="2016-03" db="EMBL/GenBank/DDBJ databases">
        <authorList>
            <person name="Devillers Hugo."/>
        </authorList>
    </citation>
    <scope>NUCLEOTIDE SEQUENCE [LARGE SCALE GENOMIC DNA]</scope>
</reference>
<evidence type="ECO:0000313" key="4">
    <source>
        <dbReference type="Proteomes" id="UP000189911"/>
    </source>
</evidence>
<dbReference type="GO" id="GO:0005935">
    <property type="term" value="C:cellular bud neck"/>
    <property type="evidence" value="ECO:0007669"/>
    <property type="project" value="TreeGrafter"/>
</dbReference>
<gene>
    <name evidence="3" type="ORF">LANO_0H07426G</name>
</gene>
<dbReference type="EMBL" id="LT598447">
    <property type="protein sequence ID" value="SCV05435.1"/>
    <property type="molecule type" value="Genomic_DNA"/>
</dbReference>
<name>A0A1G4KLJ2_9SACH</name>
<proteinExistence type="predicted"/>
<accession>A0A1G4KLJ2</accession>
<feature type="compositionally biased region" description="Low complexity" evidence="1">
    <location>
        <begin position="195"/>
        <end position="207"/>
    </location>
</feature>
<protein>
    <submittedName>
        <fullName evidence="3">LANO_0H07426g1_1</fullName>
    </submittedName>
</protein>
<feature type="region of interest" description="Disordered" evidence="1">
    <location>
        <begin position="9"/>
        <end position="33"/>
    </location>
</feature>
<keyword evidence="2" id="KW-1133">Transmembrane helix</keyword>
<feature type="transmembrane region" description="Helical" evidence="2">
    <location>
        <begin position="53"/>
        <end position="78"/>
    </location>
</feature>
<dbReference type="GO" id="GO:0000324">
    <property type="term" value="C:fungal-type vacuole"/>
    <property type="evidence" value="ECO:0007669"/>
    <property type="project" value="TreeGrafter"/>
</dbReference>
<evidence type="ECO:0000256" key="2">
    <source>
        <dbReference type="SAM" id="Phobius"/>
    </source>
</evidence>
<keyword evidence="2" id="KW-0472">Membrane</keyword>
<dbReference type="PANTHER" id="PTHR36089:SF1">
    <property type="entry name" value="CHITIN SYNTHASE 3 COMPLEX PROTEIN CSI2-RELATED"/>
    <property type="match status" value="1"/>
</dbReference>
<organism evidence="3 4">
    <name type="scientific">Lachancea nothofagi CBS 11611</name>
    <dbReference type="NCBI Taxonomy" id="1266666"/>
    <lineage>
        <taxon>Eukaryota</taxon>
        <taxon>Fungi</taxon>
        <taxon>Dikarya</taxon>
        <taxon>Ascomycota</taxon>
        <taxon>Saccharomycotina</taxon>
        <taxon>Saccharomycetes</taxon>
        <taxon>Saccharomycetales</taxon>
        <taxon>Saccharomycetaceae</taxon>
        <taxon>Lachancea</taxon>
    </lineage>
</organism>
<feature type="region of interest" description="Disordered" evidence="1">
    <location>
        <begin position="192"/>
        <end position="271"/>
    </location>
</feature>
<evidence type="ECO:0000256" key="1">
    <source>
        <dbReference type="SAM" id="MobiDB-lite"/>
    </source>
</evidence>
<dbReference type="Proteomes" id="UP000189911">
    <property type="component" value="Chromosome H"/>
</dbReference>
<feature type="compositionally biased region" description="Basic and acidic residues" evidence="1">
    <location>
        <begin position="208"/>
        <end position="218"/>
    </location>
</feature>
<dbReference type="PANTHER" id="PTHR36089">
    <property type="entry name" value="CHITIN SYNTHASE 3 COMPLEX PROTEIN CSI2-RELATED"/>
    <property type="match status" value="1"/>
</dbReference>